<evidence type="ECO:0000313" key="2">
    <source>
        <dbReference type="EMBL" id="MTH54934.1"/>
    </source>
</evidence>
<feature type="domain" description="DUF3885" evidence="1">
    <location>
        <begin position="3"/>
        <end position="204"/>
    </location>
</feature>
<reference evidence="2 3" key="1">
    <citation type="journal article" date="2017" name="Int. J. Syst. Evol. Microbiol.">
        <title>Bacillus mangrovi sp. nov., isolated from a sediment sample from a mangrove forest.</title>
        <authorList>
            <person name="Gupta V."/>
            <person name="Singh P.K."/>
            <person name="Korpole S."/>
            <person name="Tanuku N.R.S."/>
            <person name="Pinnaka A.K."/>
        </authorList>
    </citation>
    <scope>NUCLEOTIDE SEQUENCE [LARGE SCALE GENOMIC DNA]</scope>
    <source>
        <strain evidence="2 3">KCTC 33872</strain>
    </source>
</reference>
<evidence type="ECO:0000259" key="1">
    <source>
        <dbReference type="Pfam" id="PF13021"/>
    </source>
</evidence>
<protein>
    <submittedName>
        <fullName evidence="2">DUF3885 domain-containing protein</fullName>
    </submittedName>
</protein>
<dbReference type="OrthoDB" id="72213at2"/>
<sequence length="213" mass="25539">MIHPFLNTHFPHLILRPALFYSWKYGIRFEISMPGLDTEHPQNQQQIAERSTRIFDDVFLPHDEVLLVTDIHCAKNDAFLKKRPLNVYQKYIRDKEKRKKLQHLTLPEVFNEEDMVTHRFFLPCQKGDIRYKALLRVISFEDTNHPAKIGKGFPQAGVDLYFVNLTRKIIYHLYDDRGCDVIASRKEELRSLYEKRQNWILDDDREQIEKLFH</sequence>
<evidence type="ECO:0000313" key="3">
    <source>
        <dbReference type="Proteomes" id="UP000434639"/>
    </source>
</evidence>
<keyword evidence="3" id="KW-1185">Reference proteome</keyword>
<dbReference type="Pfam" id="PF13021">
    <property type="entry name" value="DUF3885"/>
    <property type="match status" value="1"/>
</dbReference>
<comment type="caution">
    <text evidence="2">The sequence shown here is derived from an EMBL/GenBank/DDBJ whole genome shotgun (WGS) entry which is preliminary data.</text>
</comment>
<dbReference type="RefSeq" id="WP_155113441.1">
    <property type="nucleotide sequence ID" value="NZ_WMIB01000020.1"/>
</dbReference>
<name>A0A7X2S772_9BACI</name>
<dbReference type="InterPro" id="IPR024976">
    <property type="entry name" value="DUF3885"/>
</dbReference>
<gene>
    <name evidence="2" type="ORF">GKZ89_16145</name>
</gene>
<dbReference type="AlphaFoldDB" id="A0A7X2S772"/>
<dbReference type="Proteomes" id="UP000434639">
    <property type="component" value="Unassembled WGS sequence"/>
</dbReference>
<proteinExistence type="predicted"/>
<accession>A0A7X2S772</accession>
<dbReference type="EMBL" id="WMIB01000020">
    <property type="protein sequence ID" value="MTH54934.1"/>
    <property type="molecule type" value="Genomic_DNA"/>
</dbReference>
<organism evidence="2 3">
    <name type="scientific">Metabacillus mangrovi</name>
    <dbReference type="NCBI Taxonomy" id="1491830"/>
    <lineage>
        <taxon>Bacteria</taxon>
        <taxon>Bacillati</taxon>
        <taxon>Bacillota</taxon>
        <taxon>Bacilli</taxon>
        <taxon>Bacillales</taxon>
        <taxon>Bacillaceae</taxon>
        <taxon>Metabacillus</taxon>
    </lineage>
</organism>